<accession>A0A2G9ZLA3</accession>
<dbReference type="InterPro" id="IPR007607">
    <property type="entry name" value="BacA/B"/>
</dbReference>
<dbReference type="PANTHER" id="PTHR35024">
    <property type="entry name" value="HYPOTHETICAL CYTOSOLIC PROTEIN"/>
    <property type="match status" value="1"/>
</dbReference>
<evidence type="ECO:0000313" key="2">
    <source>
        <dbReference type="EMBL" id="PIP33360.1"/>
    </source>
</evidence>
<dbReference type="SUPFAM" id="SSF51161">
    <property type="entry name" value="Trimeric LpxA-like enzymes"/>
    <property type="match status" value="1"/>
</dbReference>
<dbReference type="AlphaFoldDB" id="A0A2G9ZLA3"/>
<comment type="similarity">
    <text evidence="1">Belongs to the bactofilin family.</text>
</comment>
<comment type="caution">
    <text evidence="2">The sequence shown here is derived from an EMBL/GenBank/DDBJ whole genome shotgun (WGS) entry which is preliminary data.</text>
</comment>
<dbReference type="InterPro" id="IPR011004">
    <property type="entry name" value="Trimer_LpxA-like_sf"/>
</dbReference>
<name>A0A2G9ZLA3_9BACT</name>
<reference evidence="2 3" key="1">
    <citation type="submission" date="2017-09" db="EMBL/GenBank/DDBJ databases">
        <title>Depth-based differentiation of microbial function through sediment-hosted aquifers and enrichment of novel symbionts in the deep terrestrial subsurface.</title>
        <authorList>
            <person name="Probst A.J."/>
            <person name="Ladd B."/>
            <person name="Jarett J.K."/>
            <person name="Geller-Mcgrath D.E."/>
            <person name="Sieber C.M."/>
            <person name="Emerson J.B."/>
            <person name="Anantharaman K."/>
            <person name="Thomas B.C."/>
            <person name="Malmstrom R."/>
            <person name="Stieglmeier M."/>
            <person name="Klingl A."/>
            <person name="Woyke T."/>
            <person name="Ryan C.M."/>
            <person name="Banfield J.F."/>
        </authorList>
    </citation>
    <scope>NUCLEOTIDE SEQUENCE [LARGE SCALE GENOMIC DNA]</scope>
    <source>
        <strain evidence="2">CG23_combo_of_CG06-09_8_20_14_all_49_15</strain>
    </source>
</reference>
<dbReference type="EMBL" id="PCSD01000112">
    <property type="protein sequence ID" value="PIP33360.1"/>
    <property type="molecule type" value="Genomic_DNA"/>
</dbReference>
<dbReference type="Proteomes" id="UP000230729">
    <property type="component" value="Unassembled WGS sequence"/>
</dbReference>
<protein>
    <submittedName>
        <fullName evidence="2">Cell shape determination protein CcmA</fullName>
    </submittedName>
</protein>
<proteinExistence type="inferred from homology"/>
<gene>
    <name evidence="2" type="ORF">COX22_04755</name>
</gene>
<evidence type="ECO:0000313" key="3">
    <source>
        <dbReference type="Proteomes" id="UP000230729"/>
    </source>
</evidence>
<organism evidence="2 3">
    <name type="scientific">Candidatus Falkowbacteria bacterium CG23_combo_of_CG06-09_8_20_14_all_49_15</name>
    <dbReference type="NCBI Taxonomy" id="1974572"/>
    <lineage>
        <taxon>Bacteria</taxon>
        <taxon>Candidatus Falkowiibacteriota</taxon>
    </lineage>
</organism>
<dbReference type="PANTHER" id="PTHR35024:SF4">
    <property type="entry name" value="POLYMER-FORMING CYTOSKELETAL PROTEIN"/>
    <property type="match status" value="1"/>
</dbReference>
<dbReference type="Pfam" id="PF04519">
    <property type="entry name" value="Bactofilin"/>
    <property type="match status" value="1"/>
</dbReference>
<evidence type="ECO:0000256" key="1">
    <source>
        <dbReference type="ARBA" id="ARBA00044755"/>
    </source>
</evidence>
<sequence length="129" mass="13734">MFNKQVNANLEKPNAAETIIGPSVKVKGNFHGDGDMVIDGVVEGSIKTKGRLYIGDKAKINANIEAKEARIGGEIIGNLQISGYLNVAGSARINGDIITQSLSIEKGAQINGKINMQNSVQSKTDKHDE</sequence>